<dbReference type="GO" id="GO:0007200">
    <property type="term" value="P:phospholipase C-activating G protein-coupled receptor signaling pathway"/>
    <property type="evidence" value="ECO:0007669"/>
    <property type="project" value="TreeGrafter"/>
</dbReference>
<evidence type="ECO:0000256" key="9">
    <source>
        <dbReference type="SAM" id="Phobius"/>
    </source>
</evidence>
<keyword evidence="7" id="KW-0325">Glycoprotein</keyword>
<feature type="transmembrane region" description="Helical" evidence="9">
    <location>
        <begin position="29"/>
        <end position="54"/>
    </location>
</feature>
<dbReference type="AlphaFoldDB" id="A0A3N0YIG1"/>
<evidence type="ECO:0000256" key="1">
    <source>
        <dbReference type="ARBA" id="ARBA00004141"/>
    </source>
</evidence>
<dbReference type="GO" id="GO:0005886">
    <property type="term" value="C:plasma membrane"/>
    <property type="evidence" value="ECO:0007669"/>
    <property type="project" value="TreeGrafter"/>
</dbReference>
<proteinExistence type="predicted"/>
<evidence type="ECO:0000256" key="8">
    <source>
        <dbReference type="ARBA" id="ARBA00023224"/>
    </source>
</evidence>
<name>A0A3N0YIG1_ANAGA</name>
<dbReference type="Pfam" id="PF00001">
    <property type="entry name" value="7tm_1"/>
    <property type="match status" value="1"/>
</dbReference>
<dbReference type="EMBL" id="RJVU01041145">
    <property type="protein sequence ID" value="ROL46042.1"/>
    <property type="molecule type" value="Genomic_DNA"/>
</dbReference>
<keyword evidence="4" id="KW-0297">G-protein coupled receptor</keyword>
<gene>
    <name evidence="11" type="ORF">DPX16_0496</name>
</gene>
<dbReference type="PANTHER" id="PTHR24232:SF85">
    <property type="entry name" value="G-PROTEIN COUPLED RECEPTOR 4"/>
    <property type="match status" value="1"/>
</dbReference>
<feature type="transmembrane region" description="Helical" evidence="9">
    <location>
        <begin position="227"/>
        <end position="246"/>
    </location>
</feature>
<evidence type="ECO:0000256" key="7">
    <source>
        <dbReference type="ARBA" id="ARBA00023180"/>
    </source>
</evidence>
<dbReference type="GO" id="GO:0035025">
    <property type="term" value="P:positive regulation of Rho protein signal transduction"/>
    <property type="evidence" value="ECO:0007669"/>
    <property type="project" value="TreeGrafter"/>
</dbReference>
<evidence type="ECO:0000256" key="4">
    <source>
        <dbReference type="ARBA" id="ARBA00023040"/>
    </source>
</evidence>
<dbReference type="SUPFAM" id="SSF81321">
    <property type="entry name" value="Family A G protein-coupled receptor-like"/>
    <property type="match status" value="1"/>
</dbReference>
<keyword evidence="2 9" id="KW-0812">Transmembrane</keyword>
<dbReference type="GO" id="GO:0004930">
    <property type="term" value="F:G protein-coupled receptor activity"/>
    <property type="evidence" value="ECO:0007669"/>
    <property type="project" value="UniProtKB-KW"/>
</dbReference>
<feature type="transmembrane region" description="Helical" evidence="9">
    <location>
        <begin position="149"/>
        <end position="182"/>
    </location>
</feature>
<accession>A0A3N0YIG1</accession>
<keyword evidence="8" id="KW-0807">Transducer</keyword>
<feature type="transmembrane region" description="Helical" evidence="9">
    <location>
        <begin position="66"/>
        <end position="85"/>
    </location>
</feature>
<dbReference type="InterPro" id="IPR000276">
    <property type="entry name" value="GPCR_Rhodpsn"/>
</dbReference>
<evidence type="ECO:0000256" key="2">
    <source>
        <dbReference type="ARBA" id="ARBA00022692"/>
    </source>
</evidence>
<comment type="caution">
    <text evidence="11">The sequence shown here is derived from an EMBL/GenBank/DDBJ whole genome shotgun (WGS) entry which is preliminary data.</text>
</comment>
<feature type="domain" description="G-protein coupled receptors family 1 profile" evidence="10">
    <location>
        <begin position="45"/>
        <end position="211"/>
    </location>
</feature>
<feature type="transmembrane region" description="Helical" evidence="9">
    <location>
        <begin position="194"/>
        <end position="215"/>
    </location>
</feature>
<dbReference type="OrthoDB" id="8960839at2759"/>
<keyword evidence="6" id="KW-0675">Receptor</keyword>
<dbReference type="Gene3D" id="1.20.1070.10">
    <property type="entry name" value="Rhodopsin 7-helix transmembrane proteins"/>
    <property type="match status" value="1"/>
</dbReference>
<keyword evidence="12" id="KW-1185">Reference proteome</keyword>
<dbReference type="PANTHER" id="PTHR24232">
    <property type="entry name" value="G-PROTEIN COUPLED RECEPTOR"/>
    <property type="match status" value="1"/>
</dbReference>
<comment type="subcellular location">
    <subcellularLocation>
        <location evidence="1">Membrane</location>
        <topology evidence="1">Multi-pass membrane protein</topology>
    </subcellularLocation>
</comment>
<keyword evidence="3 9" id="KW-1133">Transmembrane helix</keyword>
<evidence type="ECO:0000256" key="3">
    <source>
        <dbReference type="ARBA" id="ARBA00022989"/>
    </source>
</evidence>
<dbReference type="Proteomes" id="UP000281406">
    <property type="component" value="Unassembled WGS sequence"/>
</dbReference>
<organism evidence="11 12">
    <name type="scientific">Anabarilius grahami</name>
    <name type="common">Kanglang fish</name>
    <name type="synonym">Barilius grahami</name>
    <dbReference type="NCBI Taxonomy" id="495550"/>
    <lineage>
        <taxon>Eukaryota</taxon>
        <taxon>Metazoa</taxon>
        <taxon>Chordata</taxon>
        <taxon>Craniata</taxon>
        <taxon>Vertebrata</taxon>
        <taxon>Euteleostomi</taxon>
        <taxon>Actinopterygii</taxon>
        <taxon>Neopterygii</taxon>
        <taxon>Teleostei</taxon>
        <taxon>Ostariophysi</taxon>
        <taxon>Cypriniformes</taxon>
        <taxon>Xenocyprididae</taxon>
        <taxon>Xenocypridinae</taxon>
        <taxon>Xenocypridinae incertae sedis</taxon>
        <taxon>Anabarilius</taxon>
    </lineage>
</organism>
<keyword evidence="5 9" id="KW-0472">Membrane</keyword>
<evidence type="ECO:0000256" key="6">
    <source>
        <dbReference type="ARBA" id="ARBA00023170"/>
    </source>
</evidence>
<reference evidence="11 12" key="1">
    <citation type="submission" date="2018-10" db="EMBL/GenBank/DDBJ databases">
        <title>Genome assembly for a Yunnan-Guizhou Plateau 3E fish, Anabarilius grahami (Regan), and its evolutionary and genetic applications.</title>
        <authorList>
            <person name="Jiang W."/>
        </authorList>
    </citation>
    <scope>NUCLEOTIDE SEQUENCE [LARGE SCALE GENOMIC DNA]</scope>
    <source>
        <strain evidence="11">AG-KIZ</strain>
        <tissue evidence="11">Muscle</tissue>
    </source>
</reference>
<sequence>MNYSAAVDPTFEVFPSTNLTAIENTPVTTMTICVLIFSLLFGLPTHSYVIWLIITRTGNGVASEFFNLNLTVCEIIFCLFALIYLQKLLSPSLQESVPLITLRFLTGNIITVRPLFQCLISVERYLAVVHPVTFLKYKPLRYRVICCTVAWIAGFGSCFFFTLILVSLNLFMWLSFVQFLLVQENHMKRRAFKIIVILFATMLTIFVPFIISRFLNILLQKDVEEVNVFSLFCFVLGGFVPAVLYLRRVGKLPFFKPP</sequence>
<evidence type="ECO:0000259" key="10">
    <source>
        <dbReference type="PROSITE" id="PS50262"/>
    </source>
</evidence>
<evidence type="ECO:0000256" key="5">
    <source>
        <dbReference type="ARBA" id="ARBA00023136"/>
    </source>
</evidence>
<evidence type="ECO:0000313" key="12">
    <source>
        <dbReference type="Proteomes" id="UP000281406"/>
    </source>
</evidence>
<evidence type="ECO:0000313" key="11">
    <source>
        <dbReference type="EMBL" id="ROL46042.1"/>
    </source>
</evidence>
<dbReference type="PRINTS" id="PR00237">
    <property type="entry name" value="GPCRRHODOPSN"/>
</dbReference>
<dbReference type="InterPro" id="IPR017452">
    <property type="entry name" value="GPCR_Rhodpsn_7TM"/>
</dbReference>
<dbReference type="PROSITE" id="PS50262">
    <property type="entry name" value="G_PROTEIN_RECEP_F1_2"/>
    <property type="match status" value="1"/>
</dbReference>
<protein>
    <recommendedName>
        <fullName evidence="10">G-protein coupled receptors family 1 profile domain-containing protein</fullName>
    </recommendedName>
</protein>